<dbReference type="AlphaFoldDB" id="A0A1V4I5X7"/>
<evidence type="ECO:0000256" key="3">
    <source>
        <dbReference type="ARBA" id="ARBA00007681"/>
    </source>
</evidence>
<dbReference type="PRINTS" id="PR00126">
    <property type="entry name" value="ATPASEGAMMA"/>
</dbReference>
<evidence type="ECO:0000256" key="7">
    <source>
        <dbReference type="ARBA" id="ARBA00023136"/>
    </source>
</evidence>
<name>A0A1V4I5X7_9FIRM</name>
<keyword evidence="9 10" id="KW-0066">ATP synthesis</keyword>
<evidence type="ECO:0000256" key="2">
    <source>
        <dbReference type="ARBA" id="ARBA00004170"/>
    </source>
</evidence>
<dbReference type="Pfam" id="PF00231">
    <property type="entry name" value="ATP-synt"/>
    <property type="match status" value="1"/>
</dbReference>
<evidence type="ECO:0000256" key="6">
    <source>
        <dbReference type="ARBA" id="ARBA00023065"/>
    </source>
</evidence>
<evidence type="ECO:0000256" key="1">
    <source>
        <dbReference type="ARBA" id="ARBA00003456"/>
    </source>
</evidence>
<dbReference type="GO" id="GO:0046933">
    <property type="term" value="F:proton-transporting ATP synthase activity, rotational mechanism"/>
    <property type="evidence" value="ECO:0007669"/>
    <property type="project" value="UniProtKB-UniRule"/>
</dbReference>
<dbReference type="Gene3D" id="1.10.287.80">
    <property type="entry name" value="ATP synthase, gamma subunit, helix hairpin domain"/>
    <property type="match status" value="1"/>
</dbReference>
<dbReference type="EMBL" id="MZGW01000006">
    <property type="protein sequence ID" value="OPJ55260.1"/>
    <property type="molecule type" value="Genomic_DNA"/>
</dbReference>
<comment type="function">
    <text evidence="1 10">Produces ATP from ADP in the presence of a proton gradient across the membrane. The gamma chain is believed to be important in regulating ATPase activity and the flow of protons through the CF(0) complex.</text>
</comment>
<dbReference type="STRING" id="29349.CLOTH_15630"/>
<evidence type="ECO:0000256" key="4">
    <source>
        <dbReference type="ARBA" id="ARBA00022448"/>
    </source>
</evidence>
<proteinExistence type="inferred from homology"/>
<dbReference type="InterPro" id="IPR035968">
    <property type="entry name" value="ATP_synth_F1_ATPase_gsu"/>
</dbReference>
<dbReference type="RefSeq" id="WP_079412801.1">
    <property type="nucleotide sequence ID" value="NZ_MZGW01000006.1"/>
</dbReference>
<keyword evidence="5 10" id="KW-0375">Hydrogen ion transport</keyword>
<organism evidence="11 12">
    <name type="scientific">Alkalithermobacter paradoxus</name>
    <dbReference type="NCBI Taxonomy" id="29349"/>
    <lineage>
        <taxon>Bacteria</taxon>
        <taxon>Bacillati</taxon>
        <taxon>Bacillota</taxon>
        <taxon>Clostridia</taxon>
        <taxon>Peptostreptococcales</taxon>
        <taxon>Tepidibacteraceae</taxon>
        <taxon>Alkalithermobacter</taxon>
    </lineage>
</organism>
<evidence type="ECO:0000256" key="8">
    <source>
        <dbReference type="ARBA" id="ARBA00023196"/>
    </source>
</evidence>
<accession>A0A1V4I5X7</accession>
<dbReference type="PANTHER" id="PTHR11693:SF22">
    <property type="entry name" value="ATP SYNTHASE SUBUNIT GAMMA, MITOCHONDRIAL"/>
    <property type="match status" value="1"/>
</dbReference>
<dbReference type="SUPFAM" id="SSF52943">
    <property type="entry name" value="ATP synthase (F1-ATPase), gamma subunit"/>
    <property type="match status" value="1"/>
</dbReference>
<comment type="similarity">
    <text evidence="3 10">Belongs to the ATPase gamma chain family.</text>
</comment>
<dbReference type="InterPro" id="IPR023632">
    <property type="entry name" value="ATP_synth_F1_gsu_CS"/>
</dbReference>
<dbReference type="GO" id="GO:0005886">
    <property type="term" value="C:plasma membrane"/>
    <property type="evidence" value="ECO:0007669"/>
    <property type="project" value="UniProtKB-SubCell"/>
</dbReference>
<evidence type="ECO:0000313" key="12">
    <source>
        <dbReference type="Proteomes" id="UP000190140"/>
    </source>
</evidence>
<dbReference type="CDD" id="cd12151">
    <property type="entry name" value="F1-ATPase_gamma"/>
    <property type="match status" value="1"/>
</dbReference>
<keyword evidence="8 10" id="KW-0139">CF(1)</keyword>
<keyword evidence="10" id="KW-1003">Cell membrane</keyword>
<comment type="subcellular location">
    <subcellularLocation>
        <location evidence="10">Cell membrane</location>
        <topology evidence="10">Peripheral membrane protein</topology>
    </subcellularLocation>
    <subcellularLocation>
        <location evidence="2">Membrane</location>
        <topology evidence="2">Peripheral membrane protein</topology>
    </subcellularLocation>
</comment>
<dbReference type="PANTHER" id="PTHR11693">
    <property type="entry name" value="ATP SYNTHASE GAMMA CHAIN"/>
    <property type="match status" value="1"/>
</dbReference>
<dbReference type="OrthoDB" id="9812769at2"/>
<evidence type="ECO:0000256" key="10">
    <source>
        <dbReference type="HAMAP-Rule" id="MF_00815"/>
    </source>
</evidence>
<dbReference type="Gene3D" id="3.40.1380.10">
    <property type="match status" value="1"/>
</dbReference>
<reference evidence="11 12" key="1">
    <citation type="submission" date="2017-03" db="EMBL/GenBank/DDBJ databases">
        <title>Genome sequence of Clostridium thermoalcaliphilum DSM 7309.</title>
        <authorList>
            <person name="Poehlein A."/>
            <person name="Daniel R."/>
        </authorList>
    </citation>
    <scope>NUCLEOTIDE SEQUENCE [LARGE SCALE GENOMIC DNA]</scope>
    <source>
        <strain evidence="11 12">DSM 7309</strain>
    </source>
</reference>
<comment type="caution">
    <text evidence="11">The sequence shown here is derived from an EMBL/GenBank/DDBJ whole genome shotgun (WGS) entry which is preliminary data.</text>
</comment>
<dbReference type="PROSITE" id="PS00153">
    <property type="entry name" value="ATPASE_GAMMA"/>
    <property type="match status" value="1"/>
</dbReference>
<dbReference type="InterPro" id="IPR000131">
    <property type="entry name" value="ATP_synth_F1_gsu"/>
</dbReference>
<dbReference type="GO" id="GO:0042777">
    <property type="term" value="P:proton motive force-driven plasma membrane ATP synthesis"/>
    <property type="evidence" value="ECO:0007669"/>
    <property type="project" value="UniProtKB-UniRule"/>
</dbReference>
<evidence type="ECO:0000313" key="11">
    <source>
        <dbReference type="EMBL" id="OPJ55260.1"/>
    </source>
</evidence>
<keyword evidence="12" id="KW-1185">Reference proteome</keyword>
<protein>
    <recommendedName>
        <fullName evidence="10">ATP synthase gamma chain</fullName>
    </recommendedName>
    <alternativeName>
        <fullName evidence="10">ATP synthase F1 sector gamma subunit</fullName>
    </alternativeName>
    <alternativeName>
        <fullName evidence="10">F-ATPase gamma subunit</fullName>
    </alternativeName>
</protein>
<comment type="subunit">
    <text evidence="10">F-type ATPases have 2 components, CF(1) - the catalytic core - and CF(0) - the membrane proton channel. CF(1) has five subunits: alpha(3), beta(3), gamma(1), delta(1), epsilon(1). CF(0) has three main subunits: a, b and c.</text>
</comment>
<gene>
    <name evidence="10 11" type="primary">atpG</name>
    <name evidence="11" type="ORF">CLOTH_15630</name>
</gene>
<sequence>MAGVGMKDIKRRMKSINNTKQITKAMELVSSAKLRRAKEQVEKSRPYFLTLYNTIKKISQNTKEVSSSFLEKREVKNRGYIVIAGDRGLAGGYNSNVIKEALAHMNNKKESIIAVSRKSSDFFTKRNYKLLGEFLGVEDMGFSSAQEITKVAIDAYKNKEVDEVYLVYTEFKSTLVQEPKVIKLLPLSFELEEETTKREIIEYEPSAEAVLDYIVPKFVAGTVFGGIVESFASEQAARRTAMESASDNADEMISKLELSYNRARQSSITQEISEIVAGAEALK</sequence>
<dbReference type="GO" id="GO:0005524">
    <property type="term" value="F:ATP binding"/>
    <property type="evidence" value="ECO:0007669"/>
    <property type="project" value="UniProtKB-UniRule"/>
</dbReference>
<keyword evidence="4 10" id="KW-0813">Transport</keyword>
<dbReference type="HAMAP" id="MF_00815">
    <property type="entry name" value="ATP_synth_gamma_bact"/>
    <property type="match status" value="1"/>
</dbReference>
<keyword evidence="7 10" id="KW-0472">Membrane</keyword>
<evidence type="ECO:0000256" key="9">
    <source>
        <dbReference type="ARBA" id="ARBA00023310"/>
    </source>
</evidence>
<dbReference type="GO" id="GO:0045259">
    <property type="term" value="C:proton-transporting ATP synthase complex"/>
    <property type="evidence" value="ECO:0007669"/>
    <property type="project" value="UniProtKB-KW"/>
</dbReference>
<dbReference type="NCBIfam" id="TIGR01146">
    <property type="entry name" value="ATPsyn_F1gamma"/>
    <property type="match status" value="1"/>
</dbReference>
<dbReference type="Proteomes" id="UP000190140">
    <property type="component" value="Unassembled WGS sequence"/>
</dbReference>
<evidence type="ECO:0000256" key="5">
    <source>
        <dbReference type="ARBA" id="ARBA00022781"/>
    </source>
</evidence>
<keyword evidence="6 10" id="KW-0406">Ion transport</keyword>